<proteinExistence type="predicted"/>
<dbReference type="EMBL" id="JACASE010000012">
    <property type="protein sequence ID" value="KAF6422934.1"/>
    <property type="molecule type" value="Genomic_DNA"/>
</dbReference>
<name>A0A7J8DI72_ROUAE</name>
<feature type="region of interest" description="Disordered" evidence="1">
    <location>
        <begin position="158"/>
        <end position="177"/>
    </location>
</feature>
<reference evidence="2 3" key="1">
    <citation type="journal article" date="2020" name="Nature">
        <title>Six reference-quality genomes reveal evolution of bat adaptations.</title>
        <authorList>
            <person name="Jebb D."/>
            <person name="Huang Z."/>
            <person name="Pippel M."/>
            <person name="Hughes G.M."/>
            <person name="Lavrichenko K."/>
            <person name="Devanna P."/>
            <person name="Winkler S."/>
            <person name="Jermiin L.S."/>
            <person name="Skirmuntt E.C."/>
            <person name="Katzourakis A."/>
            <person name="Burkitt-Gray L."/>
            <person name="Ray D.A."/>
            <person name="Sullivan K.A.M."/>
            <person name="Roscito J.G."/>
            <person name="Kirilenko B.M."/>
            <person name="Davalos L.M."/>
            <person name="Corthals A.P."/>
            <person name="Power M.L."/>
            <person name="Jones G."/>
            <person name="Ransome R.D."/>
            <person name="Dechmann D.K.N."/>
            <person name="Locatelli A.G."/>
            <person name="Puechmaille S.J."/>
            <person name="Fedrigo O."/>
            <person name="Jarvis E.D."/>
            <person name="Hiller M."/>
            <person name="Vernes S.C."/>
            <person name="Myers E.W."/>
            <person name="Teeling E.C."/>
        </authorList>
    </citation>
    <scope>NUCLEOTIDE SEQUENCE [LARGE SCALE GENOMIC DNA]</scope>
    <source>
        <strain evidence="2">MRouAeg1</strain>
        <tissue evidence="2">Muscle</tissue>
    </source>
</reference>
<accession>A0A7J8DI72</accession>
<sequence>MKSPWLRVSKDPTSKRDRGTCLPVRLILRNKTPPRSTLIVVGTASASFLSWPSNSLRRVRASSSPSPTAAGRFGGFRGPAAVNRAAVRVEDRHLFQLVFWISSGEWPEAKFLGHVIDLFLIFLRTLCTVFRSGCTDLQSHQQSAKCSTSLAIGEMQTNHHATPPRTPQNGPHPQDDR</sequence>
<dbReference type="AlphaFoldDB" id="A0A7J8DI72"/>
<comment type="caution">
    <text evidence="2">The sequence shown here is derived from an EMBL/GenBank/DDBJ whole genome shotgun (WGS) entry which is preliminary data.</text>
</comment>
<evidence type="ECO:0000313" key="3">
    <source>
        <dbReference type="Proteomes" id="UP000593571"/>
    </source>
</evidence>
<evidence type="ECO:0000256" key="1">
    <source>
        <dbReference type="SAM" id="MobiDB-lite"/>
    </source>
</evidence>
<keyword evidence="3" id="KW-1185">Reference proteome</keyword>
<dbReference type="Proteomes" id="UP000593571">
    <property type="component" value="Unassembled WGS sequence"/>
</dbReference>
<protein>
    <submittedName>
        <fullName evidence="2">Uncharacterized protein</fullName>
    </submittedName>
</protein>
<evidence type="ECO:0000313" key="2">
    <source>
        <dbReference type="EMBL" id="KAF6422934.1"/>
    </source>
</evidence>
<gene>
    <name evidence="2" type="ORF">HJG63_008720</name>
</gene>
<organism evidence="2 3">
    <name type="scientific">Rousettus aegyptiacus</name>
    <name type="common">Egyptian fruit bat</name>
    <name type="synonym">Pteropus aegyptiacus</name>
    <dbReference type="NCBI Taxonomy" id="9407"/>
    <lineage>
        <taxon>Eukaryota</taxon>
        <taxon>Metazoa</taxon>
        <taxon>Chordata</taxon>
        <taxon>Craniata</taxon>
        <taxon>Vertebrata</taxon>
        <taxon>Euteleostomi</taxon>
        <taxon>Mammalia</taxon>
        <taxon>Eutheria</taxon>
        <taxon>Laurasiatheria</taxon>
        <taxon>Chiroptera</taxon>
        <taxon>Yinpterochiroptera</taxon>
        <taxon>Pteropodoidea</taxon>
        <taxon>Pteropodidae</taxon>
        <taxon>Rousettinae</taxon>
        <taxon>Rousettus</taxon>
    </lineage>
</organism>